<keyword evidence="3" id="KW-0255">Endonuclease</keyword>
<keyword evidence="3" id="KW-0540">Nuclease</keyword>
<dbReference type="EMBL" id="CP008953">
    <property type="protein sequence ID" value="AIG73248.1"/>
    <property type="molecule type" value="Genomic_DNA"/>
</dbReference>
<gene>
    <name evidence="3" type="ORF">AJAP_01575</name>
</gene>
<dbReference type="KEGG" id="aja:AJAP_01575"/>
<proteinExistence type="predicted"/>
<evidence type="ECO:0000313" key="3">
    <source>
        <dbReference type="EMBL" id="AIG73248.1"/>
    </source>
</evidence>
<dbReference type="Proteomes" id="UP000028492">
    <property type="component" value="Chromosome"/>
</dbReference>
<dbReference type="GO" id="GO:0004519">
    <property type="term" value="F:endonuclease activity"/>
    <property type="evidence" value="ECO:0007669"/>
    <property type="project" value="UniProtKB-KW"/>
</dbReference>
<organism evidence="3 4">
    <name type="scientific">Amycolatopsis japonica</name>
    <dbReference type="NCBI Taxonomy" id="208439"/>
    <lineage>
        <taxon>Bacteria</taxon>
        <taxon>Bacillati</taxon>
        <taxon>Actinomycetota</taxon>
        <taxon>Actinomycetes</taxon>
        <taxon>Pseudonocardiales</taxon>
        <taxon>Pseudonocardiaceae</taxon>
        <taxon>Amycolatopsis</taxon>
        <taxon>Amycolatopsis japonica group</taxon>
    </lineage>
</organism>
<dbReference type="eggNOG" id="COG1403">
    <property type="taxonomic scope" value="Bacteria"/>
</dbReference>
<dbReference type="AlphaFoldDB" id="A0A075UK52"/>
<dbReference type="Pfam" id="PF26348">
    <property type="entry name" value="SRA_ScoMcrA"/>
    <property type="match status" value="1"/>
</dbReference>
<protein>
    <submittedName>
        <fullName evidence="3">HNH endonuclease</fullName>
    </submittedName>
</protein>
<evidence type="ECO:0000259" key="2">
    <source>
        <dbReference type="Pfam" id="PF26348"/>
    </source>
</evidence>
<feature type="region of interest" description="Disordered" evidence="1">
    <location>
        <begin position="240"/>
        <end position="265"/>
    </location>
</feature>
<accession>A0A075UK52</accession>
<dbReference type="InterPro" id="IPR058712">
    <property type="entry name" value="SRA_ScoMcrA"/>
</dbReference>
<reference evidence="3 4" key="1">
    <citation type="journal article" date="2014" name="J. Biotechnol.">
        <title>Complete genome sequence of the actinobacterium Amycolatopsis japonica MG417-CF17(T) (=DSM 44213T) producing (S,S)-N,N'-ethylenediaminedisuccinic acid.</title>
        <authorList>
            <person name="Stegmann E."/>
            <person name="Albersmeier A."/>
            <person name="Spohn M."/>
            <person name="Gert H."/>
            <person name="Weber T."/>
            <person name="Wohlleben W."/>
            <person name="Kalinowski J."/>
            <person name="Ruckert C."/>
        </authorList>
    </citation>
    <scope>NUCLEOTIDE SEQUENCE [LARGE SCALE GENOMIC DNA]</scope>
    <source>
        <strain evidence="4">MG417-CF17 (DSM 44213)</strain>
    </source>
</reference>
<dbReference type="InterPro" id="IPR003615">
    <property type="entry name" value="HNH_nuc"/>
</dbReference>
<keyword evidence="3" id="KW-0378">Hydrolase</keyword>
<sequence length="388" mass="42579">MSLKELTSRDAVLTAVQQCDVIDPGAAGAGFTRAFVLELDGKYYHAEKVASLAYKVQHPDRDKLPVSALTGEAAARRLSRLGFASSTTTRVWPPLLGAEYSNRTAIRNAFGGNGVAGITTFLGGGALNIFSDEEGPYADEPPDALNPFEYRGEGREGNQKLLRGNLALDTARRNLEAVRYWYRPAGGTFKFTTWVAILSRTQVWSPDNNKKLRLEYAFQVMAVPGPELATWPDRVRKLIDDGDIKDTPPPQPPAKNATSSQRKKTYQDYLRLIDKSSKAGRGGRKPSKGTRNLYPRSRAVRDAVLVRADGDCENDRCTGMPFDTAPGGKAILEVDHVDDLALSGLDHPSVMIALCPNCHAAKTRGANRAAIKRRFRDRAAELHRKADQ</sequence>
<dbReference type="HOGENOM" id="CLU_698083_0_0_11"/>
<dbReference type="STRING" id="208439.AJAP_01575"/>
<dbReference type="CDD" id="cd00085">
    <property type="entry name" value="HNHc"/>
    <property type="match status" value="1"/>
</dbReference>
<feature type="domain" description="ScoMcrA-like SRA" evidence="2">
    <location>
        <begin position="97"/>
        <end position="241"/>
    </location>
</feature>
<evidence type="ECO:0000313" key="4">
    <source>
        <dbReference type="Proteomes" id="UP000028492"/>
    </source>
</evidence>
<keyword evidence="4" id="KW-1185">Reference proteome</keyword>
<name>A0A075UK52_9PSEU</name>
<feature type="region of interest" description="Disordered" evidence="1">
    <location>
        <begin position="277"/>
        <end position="296"/>
    </location>
</feature>
<evidence type="ECO:0000256" key="1">
    <source>
        <dbReference type="SAM" id="MobiDB-lite"/>
    </source>
</evidence>